<dbReference type="SMART" id="SM00248">
    <property type="entry name" value="ANK"/>
    <property type="match status" value="4"/>
</dbReference>
<dbReference type="Proteomes" id="UP001208570">
    <property type="component" value="Unassembled WGS sequence"/>
</dbReference>
<dbReference type="InterPro" id="IPR042479">
    <property type="entry name" value="Slf1"/>
</dbReference>
<evidence type="ECO:0000256" key="1">
    <source>
        <dbReference type="PROSITE-ProRule" id="PRU00023"/>
    </source>
</evidence>
<dbReference type="GO" id="GO:0006974">
    <property type="term" value="P:DNA damage response"/>
    <property type="evidence" value="ECO:0007669"/>
    <property type="project" value="TreeGrafter"/>
</dbReference>
<dbReference type="InterPro" id="IPR036420">
    <property type="entry name" value="BRCT_dom_sf"/>
</dbReference>
<dbReference type="Pfam" id="PF16770">
    <property type="entry name" value="RTT107_BRCT_5"/>
    <property type="match status" value="1"/>
</dbReference>
<comment type="caution">
    <text evidence="3">The sequence shown here is derived from an EMBL/GenBank/DDBJ whole genome shotgun (WGS) entry which is preliminary data.</text>
</comment>
<evidence type="ECO:0000313" key="3">
    <source>
        <dbReference type="EMBL" id="KAK2142199.1"/>
    </source>
</evidence>
<dbReference type="InterPro" id="IPR049936">
    <property type="entry name" value="TopBP1_BRCT_8"/>
</dbReference>
<dbReference type="Gene3D" id="3.40.50.10190">
    <property type="entry name" value="BRCT domain"/>
    <property type="match status" value="2"/>
</dbReference>
<dbReference type="EMBL" id="JAODUP010000986">
    <property type="protein sequence ID" value="KAK2142199.1"/>
    <property type="molecule type" value="Genomic_DNA"/>
</dbReference>
<feature type="domain" description="BRCT" evidence="2">
    <location>
        <begin position="238"/>
        <end position="319"/>
    </location>
</feature>
<accession>A0AAD9IWJ8</accession>
<dbReference type="GO" id="GO:0035861">
    <property type="term" value="C:site of double-strand break"/>
    <property type="evidence" value="ECO:0007669"/>
    <property type="project" value="TreeGrafter"/>
</dbReference>
<dbReference type="PANTHER" id="PTHR46677:SF1">
    <property type="entry name" value="SMC5-SMC6 COMPLEX LOCALIZATION FACTOR PROTEIN 1"/>
    <property type="match status" value="1"/>
</dbReference>
<keyword evidence="1" id="KW-0040">ANK repeat</keyword>
<keyword evidence="4" id="KW-1185">Reference proteome</keyword>
<dbReference type="InterPro" id="IPR036770">
    <property type="entry name" value="Ankyrin_rpt-contain_sf"/>
</dbReference>
<dbReference type="InterPro" id="IPR001357">
    <property type="entry name" value="BRCT_dom"/>
</dbReference>
<dbReference type="GO" id="GO:0005634">
    <property type="term" value="C:nucleus"/>
    <property type="evidence" value="ECO:0007669"/>
    <property type="project" value="TreeGrafter"/>
</dbReference>
<dbReference type="GO" id="GO:1990166">
    <property type="term" value="P:protein localization to site of double-strand break"/>
    <property type="evidence" value="ECO:0007669"/>
    <property type="project" value="TreeGrafter"/>
</dbReference>
<evidence type="ECO:0000259" key="2">
    <source>
        <dbReference type="PROSITE" id="PS50172"/>
    </source>
</evidence>
<dbReference type="CDD" id="cd17738">
    <property type="entry name" value="BRCT_TopBP1_rpt7"/>
    <property type="match status" value="1"/>
</dbReference>
<dbReference type="SUPFAM" id="SSF48403">
    <property type="entry name" value="Ankyrin repeat"/>
    <property type="match status" value="1"/>
</dbReference>
<dbReference type="PANTHER" id="PTHR46677">
    <property type="entry name" value="SMC5-SMC6 COMPLEX LOCALIZATION FACTOR PROTEIN 1"/>
    <property type="match status" value="1"/>
</dbReference>
<dbReference type="CDD" id="cd17728">
    <property type="entry name" value="BRCT_TopBP1_rpt8"/>
    <property type="match status" value="1"/>
</dbReference>
<protein>
    <recommendedName>
        <fullName evidence="2">BRCT domain-containing protein</fullName>
    </recommendedName>
</protein>
<gene>
    <name evidence="3" type="ORF">LSH36_986g00046</name>
</gene>
<dbReference type="InterPro" id="IPR002110">
    <property type="entry name" value="Ankyrin_rpt"/>
</dbReference>
<proteinExistence type="predicted"/>
<dbReference type="PROSITE" id="PS50297">
    <property type="entry name" value="ANK_REP_REGION"/>
    <property type="match status" value="2"/>
</dbReference>
<sequence>MVDSATVTLDFEQAVMNAIQSTFGPHVHIHGCFYHLTQSTWRKVQSLGLVQGNRQEEDVKLFCGMLDGLAFLLEEDVVQGMIYIRKNIPDGFEPLLQYFDNTYVSGSYRQIQPPQRPDGTIPPIRIRRKPPMFAPSIWNVHTITLEDVSRTNNVNGIDRRDGLKSVEVTLRGIGHWLSKACVGARLQPYLVMMVTISVGLFSSVLHQEATNLLIYRPTGCSITLYKVRMHHHDSRHRFMFSRFNKKDREILHLMVKSLGGVYLEAEHFDLNCTHVICKTLVRTEKFLGACATGKWILHENYIQDSYSNKEWLNEEKYEWSLEMDHDLTSGCGKETLLSVPKQCRLTYRGLSKGPFVNWKVGLACEKKTFPTYKRLLECGGATVSYVRLTCPATSLMKSSLTHVIVNEELMSANKNHLKFVKDFRDLGVACVREVYIGDYLTSFPKPRIDQYLLPIDYNPPCQPRSDDTSQKRHKSVKRGMSNVENKIKDRHLSNSIRRMSVAKKIDSAPQTPVKDQSQPIKPVVWLSPTKSSALLQTTRNKVQRKKTKLLLRPDPSQQSIVHWLSEGNKDLWSVDVPAVSEKKYRLRSQFKNRDDDVVIVNPNYVQTVLSPVNSELPKEVEQDENIIYANILQTDNALTTSKRYETKQFLKDKKSAYSLSGVERETAYFKNYTLMCNHYIHDTNPAWVKGIRGKMLSAKKCSSHQLHRLESLHSAGDKICTAHGGCFSCQLLQSHLDPKATPCTLDDQTLSPVIYVCDVSKNCETSSRELALCCCSSGAAKRMRHNSGRNVEFSKLLYILDIKSTNEVYKLLHCKVILSACDESLHKMKVSLQNLKKSIQTKHEVIASKNDLNTSFRSVIVNPTETASSHVTTFTSCTQQVTVLPEHKHSSLTCQLANVVKCFEEQKLCNMLSWLPTCSLHQCHDVVQRSANKIDTLAPSTVISTILDAVMEDDDGWFPFRVLSAVQAIAASCCYLPATVLSQIMRNILWTSSDERQANIAYTMLSDILELYPPTTAALQKLYLESLSDYKLKEYEINREWNFISDVINGVLMVNGYNIQHQYSSFLLLKYIVAMLQKNFNKYCSSHMKHGIPLIAHIIWPKGYRETNSACLELITFSLNAVKSNELPRKMETVELLQSFLAMVAHCLAFTDPAVCGQNLSQLSLSAILFARRLAHSLNDVLVETRHLQLFIASMLSPWLVFKVTHSILDLYDKSLLAVDGIGYGERLKTLRAMLSFYIKLIPPNDNEVRYVHSKKEKRLYCTEEWNKASVSDVNSNQTSKKRMFQQQSNYEVKSRIIKVDKRNCKGETCFHRACIRNDVTHLKQLLQTPGLDVNAADFAGWTPLHEACNRGNLECVVELLKYKPLCSITSFYTPGNNDNRKVDIYKTNNDGISPLHDAVMNDHIDVARVLIQHGGKHLIDMKTIAGKTSLDLAVSDEMKQLLQKKIPITVLNESCTINGVLDTSCHESIIVRKLVCFHVIKEKYEELEKQGNILSSSQCANYVLLVQHLIVSYLKHYKITELASQIQTNELHSDLLANMVNKGVFPDTLYSDIDALKEMKKAVCDFEKHLKILTKDTSTQPLYSLSVLHVMADCFNSD</sequence>
<dbReference type="FunFam" id="3.40.50.10190:FF:000018">
    <property type="entry name" value="DNA topoisomerase 2-binding protein 1"/>
    <property type="match status" value="1"/>
</dbReference>
<dbReference type="Gene3D" id="1.25.40.20">
    <property type="entry name" value="Ankyrin repeat-containing domain"/>
    <property type="match status" value="1"/>
</dbReference>
<evidence type="ECO:0000313" key="4">
    <source>
        <dbReference type="Proteomes" id="UP001208570"/>
    </source>
</evidence>
<feature type="repeat" description="ANK" evidence="1">
    <location>
        <begin position="1340"/>
        <end position="1361"/>
    </location>
</feature>
<dbReference type="PROSITE" id="PS50172">
    <property type="entry name" value="BRCT"/>
    <property type="match status" value="1"/>
</dbReference>
<dbReference type="Pfam" id="PF12796">
    <property type="entry name" value="Ank_2"/>
    <property type="match status" value="1"/>
</dbReference>
<dbReference type="Pfam" id="PF00023">
    <property type="entry name" value="Ank"/>
    <property type="match status" value="1"/>
</dbReference>
<feature type="repeat" description="ANK" evidence="1">
    <location>
        <begin position="1391"/>
        <end position="1415"/>
    </location>
</feature>
<dbReference type="GO" id="GO:2000781">
    <property type="term" value="P:positive regulation of double-strand break repair"/>
    <property type="evidence" value="ECO:0007669"/>
    <property type="project" value="InterPro"/>
</dbReference>
<dbReference type="SMART" id="SM00292">
    <property type="entry name" value="BRCT"/>
    <property type="match status" value="1"/>
</dbReference>
<dbReference type="SUPFAM" id="SSF52113">
    <property type="entry name" value="BRCT domain"/>
    <property type="match status" value="1"/>
</dbReference>
<reference evidence="3" key="1">
    <citation type="journal article" date="2023" name="Mol. Biol. Evol.">
        <title>Third-Generation Sequencing Reveals the Adaptive Role of the Epigenome in Three Deep-Sea Polychaetes.</title>
        <authorList>
            <person name="Perez M."/>
            <person name="Aroh O."/>
            <person name="Sun Y."/>
            <person name="Lan Y."/>
            <person name="Juniper S.K."/>
            <person name="Young C.R."/>
            <person name="Angers B."/>
            <person name="Qian P.Y."/>
        </authorList>
    </citation>
    <scope>NUCLEOTIDE SEQUENCE</scope>
    <source>
        <strain evidence="3">P08H-3</strain>
    </source>
</reference>
<organism evidence="3 4">
    <name type="scientific">Paralvinella palmiformis</name>
    <dbReference type="NCBI Taxonomy" id="53620"/>
    <lineage>
        <taxon>Eukaryota</taxon>
        <taxon>Metazoa</taxon>
        <taxon>Spiralia</taxon>
        <taxon>Lophotrochozoa</taxon>
        <taxon>Annelida</taxon>
        <taxon>Polychaeta</taxon>
        <taxon>Sedentaria</taxon>
        <taxon>Canalipalpata</taxon>
        <taxon>Terebellida</taxon>
        <taxon>Terebelliformia</taxon>
        <taxon>Alvinellidae</taxon>
        <taxon>Paralvinella</taxon>
    </lineage>
</organism>
<name>A0AAD9IWJ8_9ANNE</name>
<dbReference type="PROSITE" id="PS50088">
    <property type="entry name" value="ANK_REPEAT"/>
    <property type="match status" value="2"/>
</dbReference>